<dbReference type="InParanoid" id="A0A6P5IPG7"/>
<evidence type="ECO:0000259" key="7">
    <source>
        <dbReference type="PROSITE" id="PS51465"/>
    </source>
</evidence>
<keyword evidence="6" id="KW-0732">Signal</keyword>
<comment type="subcellular location">
    <subcellularLocation>
        <location evidence="1">Secreted</location>
    </subcellularLocation>
</comment>
<dbReference type="PROSITE" id="PS51465">
    <property type="entry name" value="KAZAL_2"/>
    <property type="match status" value="1"/>
</dbReference>
<dbReference type="InterPro" id="IPR001239">
    <property type="entry name" value="Prot_inh_Kazal-m"/>
</dbReference>
<dbReference type="PANTHER" id="PTHR21179:SF0">
    <property type="entry name" value="SERINE PROTEASE INHIBITOR KAZAL-TYPE 4"/>
    <property type="match status" value="1"/>
</dbReference>
<evidence type="ECO:0000313" key="8">
    <source>
        <dbReference type="Proteomes" id="UP000515140"/>
    </source>
</evidence>
<organism evidence="8 9">
    <name type="scientific">Phascolarctos cinereus</name>
    <name type="common">Koala</name>
    <dbReference type="NCBI Taxonomy" id="38626"/>
    <lineage>
        <taxon>Eukaryota</taxon>
        <taxon>Metazoa</taxon>
        <taxon>Chordata</taxon>
        <taxon>Craniata</taxon>
        <taxon>Vertebrata</taxon>
        <taxon>Euteleostomi</taxon>
        <taxon>Mammalia</taxon>
        <taxon>Metatheria</taxon>
        <taxon>Diprotodontia</taxon>
        <taxon>Phascolarctidae</taxon>
        <taxon>Phascolarctos</taxon>
    </lineage>
</organism>
<proteinExistence type="predicted"/>
<dbReference type="PRINTS" id="PR00290">
    <property type="entry name" value="KAZALINHBTR"/>
</dbReference>
<dbReference type="GeneID" id="110194790"/>
<evidence type="ECO:0000256" key="4">
    <source>
        <dbReference type="ARBA" id="ARBA00022900"/>
    </source>
</evidence>
<evidence type="ECO:0000256" key="3">
    <source>
        <dbReference type="ARBA" id="ARBA00022690"/>
    </source>
</evidence>
<keyword evidence="3 9" id="KW-0646">Protease inhibitor</keyword>
<reference evidence="9" key="1">
    <citation type="submission" date="2025-08" db="UniProtKB">
        <authorList>
            <consortium name="RefSeq"/>
        </authorList>
    </citation>
    <scope>IDENTIFICATION</scope>
    <source>
        <tissue evidence="9">Spleen</tissue>
    </source>
</reference>
<dbReference type="PANTHER" id="PTHR21179">
    <property type="entry name" value="SERINE-TYPE ENDOPEPTIDASE INHIBITOR"/>
    <property type="match status" value="1"/>
</dbReference>
<feature type="domain" description="Kazal-like" evidence="7">
    <location>
        <begin position="30"/>
        <end position="85"/>
    </location>
</feature>
<evidence type="ECO:0000256" key="2">
    <source>
        <dbReference type="ARBA" id="ARBA00022525"/>
    </source>
</evidence>
<keyword evidence="8" id="KW-1185">Reference proteome</keyword>
<accession>A0A6P5IPG7</accession>
<evidence type="ECO:0000313" key="9">
    <source>
        <dbReference type="RefSeq" id="XP_020823003.1"/>
    </source>
</evidence>
<name>A0A6P5IPG7_PHACI</name>
<feature type="signal peptide" evidence="6">
    <location>
        <begin position="1"/>
        <end position="20"/>
    </location>
</feature>
<evidence type="ECO:0000256" key="6">
    <source>
        <dbReference type="SAM" id="SignalP"/>
    </source>
</evidence>
<dbReference type="InterPro" id="IPR039932">
    <property type="entry name" value="Spink4-like"/>
</dbReference>
<dbReference type="GO" id="GO:0004867">
    <property type="term" value="F:serine-type endopeptidase inhibitor activity"/>
    <property type="evidence" value="ECO:0007669"/>
    <property type="project" value="UniProtKB-KW"/>
</dbReference>
<dbReference type="KEGG" id="pcw:110194790"/>
<keyword evidence="4 9" id="KW-0722">Serine protease inhibitor</keyword>
<dbReference type="CTD" id="27290"/>
<dbReference type="Gene3D" id="3.30.60.30">
    <property type="match status" value="1"/>
</dbReference>
<protein>
    <submittedName>
        <fullName evidence="9">Serine protease inhibitor Kazal-type 4</fullName>
    </submittedName>
</protein>
<dbReference type="Proteomes" id="UP000515140">
    <property type="component" value="Unplaced"/>
</dbReference>
<dbReference type="InterPro" id="IPR036058">
    <property type="entry name" value="Kazal_dom_sf"/>
</dbReference>
<dbReference type="AlphaFoldDB" id="A0A6P5IPG7"/>
<dbReference type="FunCoup" id="A0A6P5IPG7">
    <property type="interactions" value="29"/>
</dbReference>
<evidence type="ECO:0000256" key="5">
    <source>
        <dbReference type="ARBA" id="ARBA00023157"/>
    </source>
</evidence>
<dbReference type="GO" id="GO:0005576">
    <property type="term" value="C:extracellular region"/>
    <property type="evidence" value="ECO:0007669"/>
    <property type="project" value="UniProtKB-SubCell"/>
</dbReference>
<gene>
    <name evidence="9" type="primary">SPINK4</name>
</gene>
<keyword evidence="5" id="KW-1015">Disulfide bond</keyword>
<dbReference type="SMART" id="SM00280">
    <property type="entry name" value="KAZAL"/>
    <property type="match status" value="1"/>
</dbReference>
<sequence length="85" mass="9710">MKVKMCMLILALVAIIGAWGKCGKQKKMVFRRMPLCEHVAEIPWCPKTYQPVCGTDEKTYNNECQMCIARIKTKQDIQITKDGVC</sequence>
<dbReference type="InterPro" id="IPR002350">
    <property type="entry name" value="Kazal_dom"/>
</dbReference>
<dbReference type="SUPFAM" id="SSF100895">
    <property type="entry name" value="Kazal-type serine protease inhibitors"/>
    <property type="match status" value="1"/>
</dbReference>
<keyword evidence="2" id="KW-0964">Secreted</keyword>
<dbReference type="PROSITE" id="PS00282">
    <property type="entry name" value="KAZAL_1"/>
    <property type="match status" value="1"/>
</dbReference>
<dbReference type="RefSeq" id="XP_020823003.1">
    <property type="nucleotide sequence ID" value="XM_020967344.1"/>
</dbReference>
<dbReference type="Pfam" id="PF00050">
    <property type="entry name" value="Kazal_1"/>
    <property type="match status" value="1"/>
</dbReference>
<feature type="chain" id="PRO_5028205847" evidence="6">
    <location>
        <begin position="21"/>
        <end position="85"/>
    </location>
</feature>
<evidence type="ECO:0000256" key="1">
    <source>
        <dbReference type="ARBA" id="ARBA00004613"/>
    </source>
</evidence>